<accession>A0A9Q0KA87</accession>
<dbReference type="OrthoDB" id="1745046at2759"/>
<evidence type="ECO:0000313" key="2">
    <source>
        <dbReference type="EMBL" id="KAJ4966676.1"/>
    </source>
</evidence>
<protein>
    <submittedName>
        <fullName evidence="2">Uncharacterized protein</fullName>
    </submittedName>
</protein>
<gene>
    <name evidence="2" type="ORF">NE237_018525</name>
</gene>
<evidence type="ECO:0000313" key="3">
    <source>
        <dbReference type="Proteomes" id="UP001141806"/>
    </source>
</evidence>
<evidence type="ECO:0000256" key="1">
    <source>
        <dbReference type="SAM" id="MobiDB-lite"/>
    </source>
</evidence>
<sequence>MGACISKCWPCPHPHRNKESLFVQDKLVISQAPITPEIVLPKKQSISLLSSPSFSSDSCTSNGTSTSSCSISTLSSFSSSTCSSKDRSYSNEFLWACIKENPHIIPPDLDPVKEVNPVKLAAPKFPTRKLDSPSKSVVQPSKQSVQAGRNVLQPQKRTCNSSPSLARQRSFRKEFERTQTISSLPRRNFGSPSPSRRFNGDPCRGIPMNSPKRCNSPKTSCDQDIKLKNNVVKPISSSSRKDNLQHQSRSSLNKVSRDGSQLMRKRDTCTHHIQDGIDHNSIGAIMCNNDSNSLPIDDINNPLISLDCFIFL</sequence>
<dbReference type="AlphaFoldDB" id="A0A9Q0KA87"/>
<feature type="compositionally biased region" description="Polar residues" evidence="1">
    <location>
        <begin position="152"/>
        <end position="167"/>
    </location>
</feature>
<comment type="caution">
    <text evidence="2">The sequence shown here is derived from an EMBL/GenBank/DDBJ whole genome shotgun (WGS) entry which is preliminary data.</text>
</comment>
<feature type="compositionally biased region" description="Polar residues" evidence="1">
    <location>
        <begin position="245"/>
        <end position="254"/>
    </location>
</feature>
<name>A0A9Q0KA87_9MAGN</name>
<organism evidence="2 3">
    <name type="scientific">Protea cynaroides</name>
    <dbReference type="NCBI Taxonomy" id="273540"/>
    <lineage>
        <taxon>Eukaryota</taxon>
        <taxon>Viridiplantae</taxon>
        <taxon>Streptophyta</taxon>
        <taxon>Embryophyta</taxon>
        <taxon>Tracheophyta</taxon>
        <taxon>Spermatophyta</taxon>
        <taxon>Magnoliopsida</taxon>
        <taxon>Proteales</taxon>
        <taxon>Proteaceae</taxon>
        <taxon>Protea</taxon>
    </lineage>
</organism>
<reference evidence="2" key="1">
    <citation type="journal article" date="2023" name="Plant J.">
        <title>The genome of the king protea, Protea cynaroides.</title>
        <authorList>
            <person name="Chang J."/>
            <person name="Duong T.A."/>
            <person name="Schoeman C."/>
            <person name="Ma X."/>
            <person name="Roodt D."/>
            <person name="Barker N."/>
            <person name="Li Z."/>
            <person name="Van de Peer Y."/>
            <person name="Mizrachi E."/>
        </authorList>
    </citation>
    <scope>NUCLEOTIDE SEQUENCE</scope>
    <source>
        <tissue evidence="2">Young leaves</tissue>
    </source>
</reference>
<proteinExistence type="predicted"/>
<feature type="compositionally biased region" description="Polar residues" evidence="1">
    <location>
        <begin position="178"/>
        <end position="196"/>
    </location>
</feature>
<dbReference type="PANTHER" id="PTHR33871">
    <property type="entry name" value="OS05G0503100 PROTEIN-RELATED"/>
    <property type="match status" value="1"/>
</dbReference>
<keyword evidence="3" id="KW-1185">Reference proteome</keyword>
<dbReference type="Proteomes" id="UP001141806">
    <property type="component" value="Unassembled WGS sequence"/>
</dbReference>
<feature type="compositionally biased region" description="Low complexity" evidence="1">
    <location>
        <begin position="133"/>
        <end position="146"/>
    </location>
</feature>
<dbReference type="EMBL" id="JAMYWD010000007">
    <property type="protein sequence ID" value="KAJ4966676.1"/>
    <property type="molecule type" value="Genomic_DNA"/>
</dbReference>
<dbReference type="PANTHER" id="PTHR33871:SF18">
    <property type="entry name" value="F24J8.12 PROTEIN"/>
    <property type="match status" value="1"/>
</dbReference>
<feature type="region of interest" description="Disordered" evidence="1">
    <location>
        <begin position="124"/>
        <end position="264"/>
    </location>
</feature>